<evidence type="ECO:0000313" key="8">
    <source>
        <dbReference type="EMBL" id="SHH96993.1"/>
    </source>
</evidence>
<dbReference type="RefSeq" id="WP_073340064.1">
    <property type="nucleotide sequence ID" value="NZ_FQXM01000026.1"/>
</dbReference>
<evidence type="ECO:0000313" key="9">
    <source>
        <dbReference type="Proteomes" id="UP000184447"/>
    </source>
</evidence>
<feature type="transmembrane region" description="Helical" evidence="6">
    <location>
        <begin position="265"/>
        <end position="284"/>
    </location>
</feature>
<evidence type="ECO:0000256" key="1">
    <source>
        <dbReference type="ARBA" id="ARBA00004651"/>
    </source>
</evidence>
<feature type="transmembrane region" description="Helical" evidence="6">
    <location>
        <begin position="96"/>
        <end position="113"/>
    </location>
</feature>
<evidence type="ECO:0000256" key="2">
    <source>
        <dbReference type="ARBA" id="ARBA00022475"/>
    </source>
</evidence>
<evidence type="ECO:0000256" key="5">
    <source>
        <dbReference type="ARBA" id="ARBA00023136"/>
    </source>
</evidence>
<dbReference type="AlphaFoldDB" id="A0A1M5XCR6"/>
<dbReference type="GO" id="GO:0005886">
    <property type="term" value="C:plasma membrane"/>
    <property type="evidence" value="ECO:0007669"/>
    <property type="project" value="UniProtKB-SubCell"/>
</dbReference>
<gene>
    <name evidence="8" type="ORF">SAMN02745207_03518</name>
</gene>
<dbReference type="Gene3D" id="1.20.81.30">
    <property type="entry name" value="Type II secretion system (T2SS), domain F"/>
    <property type="match status" value="1"/>
</dbReference>
<accession>A0A1M5XCR6</accession>
<feature type="transmembrane region" description="Helical" evidence="6">
    <location>
        <begin position="296"/>
        <end position="314"/>
    </location>
</feature>
<dbReference type="InterPro" id="IPR018076">
    <property type="entry name" value="T2SS_GspF_dom"/>
</dbReference>
<evidence type="ECO:0000256" key="4">
    <source>
        <dbReference type="ARBA" id="ARBA00022989"/>
    </source>
</evidence>
<name>A0A1M5XCR6_9CLOT</name>
<dbReference type="Proteomes" id="UP000184447">
    <property type="component" value="Unassembled WGS sequence"/>
</dbReference>
<keyword evidence="5 6" id="KW-0472">Membrane</keyword>
<proteinExistence type="predicted"/>
<evidence type="ECO:0000259" key="7">
    <source>
        <dbReference type="Pfam" id="PF00482"/>
    </source>
</evidence>
<feature type="domain" description="Type II secretion system protein GspF" evidence="7">
    <location>
        <begin position="156"/>
        <end position="279"/>
    </location>
</feature>
<evidence type="ECO:0000256" key="6">
    <source>
        <dbReference type="SAM" id="Phobius"/>
    </source>
</evidence>
<feature type="transmembrane region" description="Helical" evidence="6">
    <location>
        <begin position="119"/>
        <end position="136"/>
    </location>
</feature>
<dbReference type="OrthoDB" id="9803381at2"/>
<protein>
    <submittedName>
        <fullName evidence="8">Tight adherence protein B</fullName>
    </submittedName>
</protein>
<dbReference type="Pfam" id="PF00482">
    <property type="entry name" value="T2SSF"/>
    <property type="match status" value="1"/>
</dbReference>
<keyword evidence="2" id="KW-1003">Cell membrane</keyword>
<evidence type="ECO:0000256" key="3">
    <source>
        <dbReference type="ARBA" id="ARBA00022692"/>
    </source>
</evidence>
<sequence>MIYLLLLIVFITCLSIVLLILKAIYFKSPIKRLDDFNSPELQSGENKSVKGKKKILKENYGLIGDKFINIFALSKIKNKLNVSLQKANILFKAEEMIFAIFISSISLFLVALIFTANILVSLVFGGGTILFYKVYIDAMVQKRMNKFDEQLPSTVDMIITSLKAGFSFVNSIDIISKDMPAPISEEFGLVLKEVKLGLPMEKALNNLMNRMPSEDLELVVIATSIQMQTGGNLSEILNNISETIRERILLKREVKTLTAQGRASGTILIFLPIVLGIVLTLINPSYMKVLITNTKGLILLIIVVINEIIGFLLIKKLTDVKL</sequence>
<organism evidence="8 9">
    <name type="scientific">Clostridium grantii DSM 8605</name>
    <dbReference type="NCBI Taxonomy" id="1121316"/>
    <lineage>
        <taxon>Bacteria</taxon>
        <taxon>Bacillati</taxon>
        <taxon>Bacillota</taxon>
        <taxon>Clostridia</taxon>
        <taxon>Eubacteriales</taxon>
        <taxon>Clostridiaceae</taxon>
        <taxon>Clostridium</taxon>
    </lineage>
</organism>
<keyword evidence="3 6" id="KW-0812">Transmembrane</keyword>
<dbReference type="EMBL" id="FQXM01000026">
    <property type="protein sequence ID" value="SHH96993.1"/>
    <property type="molecule type" value="Genomic_DNA"/>
</dbReference>
<dbReference type="PANTHER" id="PTHR35007:SF1">
    <property type="entry name" value="PILUS ASSEMBLY PROTEIN"/>
    <property type="match status" value="1"/>
</dbReference>
<reference evidence="8 9" key="1">
    <citation type="submission" date="2016-11" db="EMBL/GenBank/DDBJ databases">
        <authorList>
            <person name="Jaros S."/>
            <person name="Januszkiewicz K."/>
            <person name="Wedrychowicz H."/>
        </authorList>
    </citation>
    <scope>NUCLEOTIDE SEQUENCE [LARGE SCALE GENOMIC DNA]</scope>
    <source>
        <strain evidence="8 9">DSM 8605</strain>
    </source>
</reference>
<comment type="subcellular location">
    <subcellularLocation>
        <location evidence="1">Cell membrane</location>
        <topology evidence="1">Multi-pass membrane protein</topology>
    </subcellularLocation>
</comment>
<dbReference type="STRING" id="1121316.SAMN02745207_03518"/>
<feature type="transmembrane region" description="Helical" evidence="6">
    <location>
        <begin position="6"/>
        <end position="25"/>
    </location>
</feature>
<dbReference type="InterPro" id="IPR042094">
    <property type="entry name" value="T2SS_GspF_sf"/>
</dbReference>
<keyword evidence="4 6" id="KW-1133">Transmembrane helix</keyword>
<keyword evidence="9" id="KW-1185">Reference proteome</keyword>
<dbReference type="PANTHER" id="PTHR35007">
    <property type="entry name" value="INTEGRAL MEMBRANE PROTEIN-RELATED"/>
    <property type="match status" value="1"/>
</dbReference>